<name>A0AAE0MPQ0_9PEZI</name>
<dbReference type="GeneID" id="87862219"/>
<comment type="subcellular location">
    <subcellularLocation>
        <location evidence="1">Membrane</location>
        <topology evidence="1">Multi-pass membrane protein</topology>
    </subcellularLocation>
</comment>
<dbReference type="PANTHER" id="PTHR16932">
    <property type="entry name" value="INTERFERON ALPHA-INDUCIBLE PROTEIN 27"/>
    <property type="match status" value="1"/>
</dbReference>
<organism evidence="7 8">
    <name type="scientific">Neurospora tetraspora</name>
    <dbReference type="NCBI Taxonomy" id="94610"/>
    <lineage>
        <taxon>Eukaryota</taxon>
        <taxon>Fungi</taxon>
        <taxon>Dikarya</taxon>
        <taxon>Ascomycota</taxon>
        <taxon>Pezizomycotina</taxon>
        <taxon>Sordariomycetes</taxon>
        <taxon>Sordariomycetidae</taxon>
        <taxon>Sordariales</taxon>
        <taxon>Sordariaceae</taxon>
        <taxon>Neurospora</taxon>
    </lineage>
</organism>
<gene>
    <name evidence="7" type="ORF">B0H65DRAFT_433367</name>
</gene>
<evidence type="ECO:0000313" key="7">
    <source>
        <dbReference type="EMBL" id="KAK3339574.1"/>
    </source>
</evidence>
<reference evidence="7" key="1">
    <citation type="journal article" date="2023" name="Mol. Phylogenet. Evol.">
        <title>Genome-scale phylogeny and comparative genomics of the fungal order Sordariales.</title>
        <authorList>
            <person name="Hensen N."/>
            <person name="Bonometti L."/>
            <person name="Westerberg I."/>
            <person name="Brannstrom I.O."/>
            <person name="Guillou S."/>
            <person name="Cros-Aarteil S."/>
            <person name="Calhoun S."/>
            <person name="Haridas S."/>
            <person name="Kuo A."/>
            <person name="Mondo S."/>
            <person name="Pangilinan J."/>
            <person name="Riley R."/>
            <person name="LaButti K."/>
            <person name="Andreopoulos B."/>
            <person name="Lipzen A."/>
            <person name="Chen C."/>
            <person name="Yan M."/>
            <person name="Daum C."/>
            <person name="Ng V."/>
            <person name="Clum A."/>
            <person name="Steindorff A."/>
            <person name="Ohm R.A."/>
            <person name="Martin F."/>
            <person name="Silar P."/>
            <person name="Natvig D.O."/>
            <person name="Lalanne C."/>
            <person name="Gautier V."/>
            <person name="Ament-Velasquez S.L."/>
            <person name="Kruys A."/>
            <person name="Hutchinson M.I."/>
            <person name="Powell A.J."/>
            <person name="Barry K."/>
            <person name="Miller A.N."/>
            <person name="Grigoriev I.V."/>
            <person name="Debuchy R."/>
            <person name="Gladieux P."/>
            <person name="Hiltunen Thoren M."/>
            <person name="Johannesson H."/>
        </authorList>
    </citation>
    <scope>NUCLEOTIDE SEQUENCE</scope>
    <source>
        <strain evidence="7">CBS 560.94</strain>
    </source>
</reference>
<dbReference type="EMBL" id="JAUEPP010000007">
    <property type="protein sequence ID" value="KAK3339574.1"/>
    <property type="molecule type" value="Genomic_DNA"/>
</dbReference>
<evidence type="ECO:0000256" key="3">
    <source>
        <dbReference type="ARBA" id="ARBA00022692"/>
    </source>
</evidence>
<evidence type="ECO:0000256" key="4">
    <source>
        <dbReference type="ARBA" id="ARBA00022989"/>
    </source>
</evidence>
<keyword evidence="3 6" id="KW-0812">Transmembrane</keyword>
<dbReference type="Pfam" id="PF06140">
    <property type="entry name" value="Ifi-6-16"/>
    <property type="match status" value="1"/>
</dbReference>
<dbReference type="Proteomes" id="UP001278500">
    <property type="component" value="Unassembled WGS sequence"/>
</dbReference>
<dbReference type="Gene3D" id="6.10.110.10">
    <property type="match status" value="1"/>
</dbReference>
<proteinExistence type="inferred from homology"/>
<keyword evidence="4 6" id="KW-1133">Transmembrane helix</keyword>
<dbReference type="GO" id="GO:0016020">
    <property type="term" value="C:membrane"/>
    <property type="evidence" value="ECO:0007669"/>
    <property type="project" value="UniProtKB-SubCell"/>
</dbReference>
<dbReference type="RefSeq" id="XP_062678934.1">
    <property type="nucleotide sequence ID" value="XM_062825065.1"/>
</dbReference>
<keyword evidence="8" id="KW-1185">Reference proteome</keyword>
<evidence type="ECO:0000256" key="6">
    <source>
        <dbReference type="SAM" id="Phobius"/>
    </source>
</evidence>
<keyword evidence="5 6" id="KW-0472">Membrane</keyword>
<comment type="caution">
    <text evidence="7">The sequence shown here is derived from an EMBL/GenBank/DDBJ whole genome shotgun (WGS) entry which is preliminary data.</text>
</comment>
<evidence type="ECO:0000313" key="8">
    <source>
        <dbReference type="Proteomes" id="UP001278500"/>
    </source>
</evidence>
<sequence>MQLPNNTQHGWGIGQLQYHYNISQPSVTSLTAWVKVHHQYPSTISGGAQTRQQDGTLGSPWRYTCSKRRKGDVGSLVALPDHSLTDCECSSQISTDASQWANNFLPQAGAAVSNVAGDAKKHAEQVRTFAFEFSANAGDWVSQNLPIAAETLADILDNAKKHAEHVSIQLTSNVVPKKTQVVLGDDGETVELIPITVSDWATHVLPLLVDTGKELAESARFEFEKAQKWATEHPTATVFIILGVAGLIILVAYPGLFYTPLLDALGFTSEGVAADSLAAAIHSTIGNVSPGSVFAFLQSAGAEGYGAVALDAALRAAGATIMTAGAVDLARQWMEEKFNGDVPVVEMGL</sequence>
<dbReference type="InterPro" id="IPR009311">
    <property type="entry name" value="IFI6/IFI27-like"/>
</dbReference>
<dbReference type="PANTHER" id="PTHR16932:SF18">
    <property type="entry name" value="INTERFERON, ALPHA-INDUCIBLE PROTEIN 27-LIKE 2"/>
    <property type="match status" value="1"/>
</dbReference>
<evidence type="ECO:0000256" key="5">
    <source>
        <dbReference type="ARBA" id="ARBA00023136"/>
    </source>
</evidence>
<feature type="transmembrane region" description="Helical" evidence="6">
    <location>
        <begin position="236"/>
        <end position="258"/>
    </location>
</feature>
<comment type="similarity">
    <text evidence="2">Belongs to the IFI6/IFI27 family.</text>
</comment>
<evidence type="ECO:0000256" key="2">
    <source>
        <dbReference type="ARBA" id="ARBA00007262"/>
    </source>
</evidence>
<protein>
    <submittedName>
        <fullName evidence="7">Uncharacterized protein</fullName>
    </submittedName>
</protein>
<dbReference type="AlphaFoldDB" id="A0AAE0MPQ0"/>
<evidence type="ECO:0000256" key="1">
    <source>
        <dbReference type="ARBA" id="ARBA00004141"/>
    </source>
</evidence>
<dbReference type="InterPro" id="IPR038213">
    <property type="entry name" value="IFI6/IFI27-like_sf"/>
</dbReference>
<reference evidence="7" key="2">
    <citation type="submission" date="2023-06" db="EMBL/GenBank/DDBJ databases">
        <authorList>
            <consortium name="Lawrence Berkeley National Laboratory"/>
            <person name="Haridas S."/>
            <person name="Hensen N."/>
            <person name="Bonometti L."/>
            <person name="Westerberg I."/>
            <person name="Brannstrom I.O."/>
            <person name="Guillou S."/>
            <person name="Cros-Aarteil S."/>
            <person name="Calhoun S."/>
            <person name="Kuo A."/>
            <person name="Mondo S."/>
            <person name="Pangilinan J."/>
            <person name="Riley R."/>
            <person name="Labutti K."/>
            <person name="Andreopoulos B."/>
            <person name="Lipzen A."/>
            <person name="Chen C."/>
            <person name="Yanf M."/>
            <person name="Daum C."/>
            <person name="Ng V."/>
            <person name="Clum A."/>
            <person name="Steindorff A."/>
            <person name="Ohm R."/>
            <person name="Martin F."/>
            <person name="Silar P."/>
            <person name="Natvig D."/>
            <person name="Lalanne C."/>
            <person name="Gautier V."/>
            <person name="Ament-Velasquez S.L."/>
            <person name="Kruys A."/>
            <person name="Hutchinson M.I."/>
            <person name="Powell A.J."/>
            <person name="Barry K."/>
            <person name="Miller A.N."/>
            <person name="Grigoriev I.V."/>
            <person name="Debuchy R."/>
            <person name="Gladieux P."/>
            <person name="Thoren M.H."/>
            <person name="Johannesson H."/>
        </authorList>
    </citation>
    <scope>NUCLEOTIDE SEQUENCE</scope>
    <source>
        <strain evidence="7">CBS 560.94</strain>
    </source>
</reference>
<accession>A0AAE0MPQ0</accession>